<evidence type="ECO:0000256" key="6">
    <source>
        <dbReference type="ARBA" id="ARBA00022741"/>
    </source>
</evidence>
<dbReference type="CDD" id="cd03257">
    <property type="entry name" value="ABC_NikE_OppD_transporters"/>
    <property type="match status" value="1"/>
</dbReference>
<proteinExistence type="inferred from homology"/>
<dbReference type="PANTHER" id="PTHR43776">
    <property type="entry name" value="TRANSPORT ATP-BINDING PROTEIN"/>
    <property type="match status" value="1"/>
</dbReference>
<keyword evidence="4" id="KW-1003">Cell membrane</keyword>
<keyword evidence="7 10" id="KW-0067">ATP-binding</keyword>
<dbReference type="Proteomes" id="UP001333710">
    <property type="component" value="Chromosome"/>
</dbReference>
<protein>
    <submittedName>
        <fullName evidence="10">ABC transporter ATP-binding protein</fullName>
    </submittedName>
</protein>
<evidence type="ECO:0000256" key="5">
    <source>
        <dbReference type="ARBA" id="ARBA00022519"/>
    </source>
</evidence>
<keyword evidence="6" id="KW-0547">Nucleotide-binding</keyword>
<dbReference type="SUPFAM" id="SSF52540">
    <property type="entry name" value="P-loop containing nucleoside triphosphate hydrolases"/>
    <property type="match status" value="1"/>
</dbReference>
<gene>
    <name evidence="10" type="primary">sapF</name>
    <name evidence="10" type="ORF">MACH26_12390</name>
</gene>
<keyword evidence="3" id="KW-0813">Transport</keyword>
<evidence type="ECO:0000313" key="11">
    <source>
        <dbReference type="Proteomes" id="UP001333710"/>
    </source>
</evidence>
<name>A0AA48KPR0_9ALTE</name>
<evidence type="ECO:0000313" key="10">
    <source>
        <dbReference type="EMBL" id="BDX05718.1"/>
    </source>
</evidence>
<dbReference type="AlphaFoldDB" id="A0AA48KPR0"/>
<accession>A0AA48KPR0</accession>
<keyword evidence="8" id="KW-0472">Membrane</keyword>
<dbReference type="GO" id="GO:0055085">
    <property type="term" value="P:transmembrane transport"/>
    <property type="evidence" value="ECO:0007669"/>
    <property type="project" value="UniProtKB-ARBA"/>
</dbReference>
<dbReference type="Pfam" id="PF00005">
    <property type="entry name" value="ABC_tran"/>
    <property type="match status" value="1"/>
</dbReference>
<feature type="domain" description="ABC transporter" evidence="9">
    <location>
        <begin position="5"/>
        <end position="250"/>
    </location>
</feature>
<comment type="similarity">
    <text evidence="2">Belongs to the ABC transporter superfamily.</text>
</comment>
<dbReference type="GO" id="GO:0016887">
    <property type="term" value="F:ATP hydrolysis activity"/>
    <property type="evidence" value="ECO:0007669"/>
    <property type="project" value="InterPro"/>
</dbReference>
<dbReference type="InterPro" id="IPR050319">
    <property type="entry name" value="ABC_transp_ATP-bind"/>
</dbReference>
<evidence type="ECO:0000256" key="7">
    <source>
        <dbReference type="ARBA" id="ARBA00022840"/>
    </source>
</evidence>
<dbReference type="GO" id="GO:0005524">
    <property type="term" value="F:ATP binding"/>
    <property type="evidence" value="ECO:0007669"/>
    <property type="project" value="UniProtKB-KW"/>
</dbReference>
<dbReference type="PROSITE" id="PS50893">
    <property type="entry name" value="ABC_TRANSPORTER_2"/>
    <property type="match status" value="1"/>
</dbReference>
<evidence type="ECO:0000259" key="9">
    <source>
        <dbReference type="PROSITE" id="PS50893"/>
    </source>
</evidence>
<keyword evidence="11" id="KW-1185">Reference proteome</keyword>
<evidence type="ECO:0000256" key="3">
    <source>
        <dbReference type="ARBA" id="ARBA00022448"/>
    </source>
</evidence>
<dbReference type="Gene3D" id="3.40.50.300">
    <property type="entry name" value="P-loop containing nucleotide triphosphate hydrolases"/>
    <property type="match status" value="1"/>
</dbReference>
<sequence length="264" mass="29885">MSALLTVKNLKFIRKERKNLWQKPEKFTVGPINFELNAGETLAIVGDNGSGKSTLANLLTGVIPPASGQILLNGQKLRHRNLKQRSLNIRMIFQHSKESLNPALTIGTILEEPLRLNTSLDAKQRRDKISSTLRQVGLLREHAHFYRHMLSDGQRQRVVLARALILNPQVIVADEPFAALDPSVRSQMVNLLMRLQRELGLSYIFISHNLGIVRHISDRILILQNGEVIESGKTDVVFNWPKSEYMKKLLDAHQSLVLSKLLEN</sequence>
<evidence type="ECO:0000256" key="1">
    <source>
        <dbReference type="ARBA" id="ARBA00004417"/>
    </source>
</evidence>
<dbReference type="EMBL" id="AP027272">
    <property type="protein sequence ID" value="BDX05718.1"/>
    <property type="molecule type" value="Genomic_DNA"/>
</dbReference>
<dbReference type="InterPro" id="IPR003593">
    <property type="entry name" value="AAA+_ATPase"/>
</dbReference>
<dbReference type="SMART" id="SM00382">
    <property type="entry name" value="AAA"/>
    <property type="match status" value="1"/>
</dbReference>
<dbReference type="PANTHER" id="PTHR43776:SF4">
    <property type="entry name" value="PUTRESCINE EXPORT SYSTEM ATP-BINDING PROTEIN SAPF"/>
    <property type="match status" value="1"/>
</dbReference>
<dbReference type="GO" id="GO:0005886">
    <property type="term" value="C:plasma membrane"/>
    <property type="evidence" value="ECO:0007669"/>
    <property type="project" value="UniProtKB-SubCell"/>
</dbReference>
<keyword evidence="5" id="KW-0997">Cell inner membrane</keyword>
<comment type="subcellular location">
    <subcellularLocation>
        <location evidence="1">Cell inner membrane</location>
        <topology evidence="1">Peripheral membrane protein</topology>
    </subcellularLocation>
</comment>
<organism evidence="10 11">
    <name type="scientific">Planctobacterium marinum</name>
    <dbReference type="NCBI Taxonomy" id="1631968"/>
    <lineage>
        <taxon>Bacteria</taxon>
        <taxon>Pseudomonadati</taxon>
        <taxon>Pseudomonadota</taxon>
        <taxon>Gammaproteobacteria</taxon>
        <taxon>Alteromonadales</taxon>
        <taxon>Alteromonadaceae</taxon>
        <taxon>Planctobacterium</taxon>
    </lineage>
</organism>
<evidence type="ECO:0000256" key="8">
    <source>
        <dbReference type="ARBA" id="ARBA00023136"/>
    </source>
</evidence>
<dbReference type="KEGG" id="pmaw:MACH26_12390"/>
<dbReference type="RefSeq" id="WP_338291709.1">
    <property type="nucleotide sequence ID" value="NZ_AP027272.1"/>
</dbReference>
<reference evidence="10" key="1">
    <citation type="submission" date="2023-01" db="EMBL/GenBank/DDBJ databases">
        <title>Complete genome sequence of Planctobacterium marinum strain Dej080120_11.</title>
        <authorList>
            <person name="Ueki S."/>
            <person name="Maruyama F."/>
        </authorList>
    </citation>
    <scope>NUCLEOTIDE SEQUENCE</scope>
    <source>
        <strain evidence="10">Dej080120_11</strain>
    </source>
</reference>
<evidence type="ECO:0000256" key="4">
    <source>
        <dbReference type="ARBA" id="ARBA00022475"/>
    </source>
</evidence>
<evidence type="ECO:0000256" key="2">
    <source>
        <dbReference type="ARBA" id="ARBA00005417"/>
    </source>
</evidence>
<dbReference type="InterPro" id="IPR027417">
    <property type="entry name" value="P-loop_NTPase"/>
</dbReference>
<dbReference type="InterPro" id="IPR003439">
    <property type="entry name" value="ABC_transporter-like_ATP-bd"/>
</dbReference>